<evidence type="ECO:0000313" key="3">
    <source>
        <dbReference type="EMBL" id="MFC3859973.1"/>
    </source>
</evidence>
<dbReference type="Pfam" id="PF13208">
    <property type="entry name" value="TerB_N"/>
    <property type="match status" value="1"/>
</dbReference>
<feature type="domain" description="TerB-C" evidence="2">
    <location>
        <begin position="301"/>
        <end position="446"/>
    </location>
</feature>
<organism evidence="3 4">
    <name type="scientific">Deinococcus antarcticus</name>
    <dbReference type="NCBI Taxonomy" id="1298767"/>
    <lineage>
        <taxon>Bacteria</taxon>
        <taxon>Thermotogati</taxon>
        <taxon>Deinococcota</taxon>
        <taxon>Deinococci</taxon>
        <taxon>Deinococcales</taxon>
        <taxon>Deinococcaceae</taxon>
        <taxon>Deinococcus</taxon>
    </lineage>
</organism>
<dbReference type="Proteomes" id="UP001595748">
    <property type="component" value="Unassembled WGS sequence"/>
</dbReference>
<gene>
    <name evidence="3" type="ORF">ACFOPQ_04235</name>
</gene>
<proteinExistence type="predicted"/>
<evidence type="ECO:0000259" key="1">
    <source>
        <dbReference type="Pfam" id="PF13208"/>
    </source>
</evidence>
<dbReference type="EMBL" id="JBHRZF010000039">
    <property type="protein sequence ID" value="MFC3859973.1"/>
    <property type="molecule type" value="Genomic_DNA"/>
</dbReference>
<protein>
    <submittedName>
        <fullName evidence="3">TerB N-terminal domain-containing protein</fullName>
    </submittedName>
</protein>
<accession>A0ABV8A6B6</accession>
<name>A0ABV8A6B6_9DEIO</name>
<evidence type="ECO:0000313" key="4">
    <source>
        <dbReference type="Proteomes" id="UP001595748"/>
    </source>
</evidence>
<reference evidence="4" key="1">
    <citation type="journal article" date="2019" name="Int. J. Syst. Evol. Microbiol.">
        <title>The Global Catalogue of Microorganisms (GCM) 10K type strain sequencing project: providing services to taxonomists for standard genome sequencing and annotation.</title>
        <authorList>
            <consortium name="The Broad Institute Genomics Platform"/>
            <consortium name="The Broad Institute Genome Sequencing Center for Infectious Disease"/>
            <person name="Wu L."/>
            <person name="Ma J."/>
        </authorList>
    </citation>
    <scope>NUCLEOTIDE SEQUENCE [LARGE SCALE GENOMIC DNA]</scope>
    <source>
        <strain evidence="4">CCTCC AB 2013263</strain>
    </source>
</reference>
<dbReference type="Pfam" id="PF15615">
    <property type="entry name" value="TerB_C"/>
    <property type="match status" value="2"/>
</dbReference>
<feature type="domain" description="TerB N-terminal" evidence="1">
    <location>
        <begin position="18"/>
        <end position="203"/>
    </location>
</feature>
<dbReference type="InterPro" id="IPR025266">
    <property type="entry name" value="TerB_N"/>
</dbReference>
<feature type="domain" description="TerB-C" evidence="2">
    <location>
        <begin position="474"/>
        <end position="529"/>
    </location>
</feature>
<dbReference type="InterPro" id="IPR028932">
    <property type="entry name" value="TerB-C"/>
</dbReference>
<evidence type="ECO:0000259" key="2">
    <source>
        <dbReference type="Pfam" id="PF15615"/>
    </source>
</evidence>
<sequence length="558" mass="63584">MKRAKPSPYSFLYSARSRAAQRHDAVSAVPLKAYWTTYTDMDRAQEQWYYYWRDRFRQGEALPTDLSYLFLHTYEILHGVGFETPTEAFLHLRRLHSNYRDQHPKLGYYLVDWLDDFVEYYGIDDQEGQHWQRESGAWATGDRQLQYWIDHDQQQPITFDLFRRLVGYRPDQNKFYRDTPDKAKLDQVFTRAVALTDQFYRDREGKSVFEALRPSQKRAVHRQAFQGAVFEGEAVEYVSEGHYPYLEDGRLGELLTRVVRHAENLARREAGYKTMLRGIDLPEDLAAYLTTHLFPKTPVVRQVQIDPQKLAQLQRESAAIRERLADETMVQDDPATMPTRSAHVPVQVKSPSRFTLPVNVPTGQLTDVEAVADVLDLLSPPGVALLQQLKSAGFELLVANVELPPGIFISGLVDTVNEASQVRLGDILIASEGETLVVVEDYRDELDFLLGLAQRIPAGAEGITLSEPWAALAASLTPIHLAVLERLQSQPTTLDELNAFALLQGSMGSALLEEINEKAQDSLGDILIDPYLNPLELEETYRFEVHRLIQAQTAHEVL</sequence>
<comment type="caution">
    <text evidence="3">The sequence shown here is derived from an EMBL/GenBank/DDBJ whole genome shotgun (WGS) entry which is preliminary data.</text>
</comment>
<dbReference type="RefSeq" id="WP_380076125.1">
    <property type="nucleotide sequence ID" value="NZ_JBHRZF010000039.1"/>
</dbReference>
<keyword evidence="4" id="KW-1185">Reference proteome</keyword>